<feature type="transmembrane region" description="Helical" evidence="2">
    <location>
        <begin position="107"/>
        <end position="130"/>
    </location>
</feature>
<evidence type="ECO:0000256" key="2">
    <source>
        <dbReference type="SAM" id="Phobius"/>
    </source>
</evidence>
<feature type="transmembrane region" description="Helical" evidence="2">
    <location>
        <begin position="539"/>
        <end position="558"/>
    </location>
</feature>
<organism evidence="4 5">
    <name type="scientific">Streptomyces ossamyceticus</name>
    <dbReference type="NCBI Taxonomy" id="249581"/>
    <lineage>
        <taxon>Bacteria</taxon>
        <taxon>Bacillati</taxon>
        <taxon>Actinomycetota</taxon>
        <taxon>Actinomycetes</taxon>
        <taxon>Kitasatosporales</taxon>
        <taxon>Streptomycetaceae</taxon>
        <taxon>Streptomyces</taxon>
    </lineage>
</organism>
<keyword evidence="2" id="KW-0812">Transmembrane</keyword>
<dbReference type="Pfam" id="PF13240">
    <property type="entry name" value="Zn_Ribbon_1"/>
    <property type="match status" value="1"/>
</dbReference>
<feature type="transmembrane region" description="Helical" evidence="2">
    <location>
        <begin position="335"/>
        <end position="359"/>
    </location>
</feature>
<dbReference type="EMBL" id="JBEXPZ010000012">
    <property type="protein sequence ID" value="MET9845059.1"/>
    <property type="molecule type" value="Genomic_DNA"/>
</dbReference>
<feature type="compositionally biased region" description="Pro residues" evidence="1">
    <location>
        <begin position="627"/>
        <end position="641"/>
    </location>
</feature>
<keyword evidence="2" id="KW-1133">Transmembrane helix</keyword>
<feature type="transmembrane region" description="Helical" evidence="2">
    <location>
        <begin position="180"/>
        <end position="203"/>
    </location>
</feature>
<dbReference type="Proteomes" id="UP001550210">
    <property type="component" value="Unassembled WGS sequence"/>
</dbReference>
<dbReference type="InterPro" id="IPR026870">
    <property type="entry name" value="Zinc_ribbon_dom"/>
</dbReference>
<evidence type="ECO:0000259" key="3">
    <source>
        <dbReference type="Pfam" id="PF13240"/>
    </source>
</evidence>
<gene>
    <name evidence="4" type="ORF">ABZZ21_10840</name>
</gene>
<dbReference type="RefSeq" id="WP_355395620.1">
    <property type="nucleotide sequence ID" value="NZ_JBEXPZ010000012.1"/>
</dbReference>
<feature type="compositionally biased region" description="Polar residues" evidence="1">
    <location>
        <begin position="649"/>
        <end position="659"/>
    </location>
</feature>
<evidence type="ECO:0000313" key="4">
    <source>
        <dbReference type="EMBL" id="MET9845059.1"/>
    </source>
</evidence>
<feature type="compositionally biased region" description="Low complexity" evidence="1">
    <location>
        <begin position="595"/>
        <end position="610"/>
    </location>
</feature>
<feature type="compositionally biased region" description="Low complexity" evidence="1">
    <location>
        <begin position="617"/>
        <end position="626"/>
    </location>
</feature>
<feature type="region of interest" description="Disordered" evidence="1">
    <location>
        <begin position="580"/>
        <end position="661"/>
    </location>
</feature>
<feature type="transmembrane region" description="Helical" evidence="2">
    <location>
        <begin position="688"/>
        <end position="712"/>
    </location>
</feature>
<evidence type="ECO:0000256" key="1">
    <source>
        <dbReference type="SAM" id="MobiDB-lite"/>
    </source>
</evidence>
<feature type="transmembrane region" description="Helical" evidence="2">
    <location>
        <begin position="489"/>
        <end position="510"/>
    </location>
</feature>
<reference evidence="4 5" key="1">
    <citation type="submission" date="2024-06" db="EMBL/GenBank/DDBJ databases">
        <title>The Natural Products Discovery Center: Release of the First 8490 Sequenced Strains for Exploring Actinobacteria Biosynthetic Diversity.</title>
        <authorList>
            <person name="Kalkreuter E."/>
            <person name="Kautsar S.A."/>
            <person name="Yang D."/>
            <person name="Bader C.D."/>
            <person name="Teijaro C.N."/>
            <person name="Fluegel L."/>
            <person name="Davis C.M."/>
            <person name="Simpson J.R."/>
            <person name="Lauterbach L."/>
            <person name="Steele A.D."/>
            <person name="Gui C."/>
            <person name="Meng S."/>
            <person name="Li G."/>
            <person name="Viehrig K."/>
            <person name="Ye F."/>
            <person name="Su P."/>
            <person name="Kiefer A.F."/>
            <person name="Nichols A."/>
            <person name="Cepeda A.J."/>
            <person name="Yan W."/>
            <person name="Fan B."/>
            <person name="Jiang Y."/>
            <person name="Adhikari A."/>
            <person name="Zheng C.-J."/>
            <person name="Schuster L."/>
            <person name="Cowan T.M."/>
            <person name="Smanski M.J."/>
            <person name="Chevrette M.G."/>
            <person name="De Carvalho L.P.S."/>
            <person name="Shen B."/>
        </authorList>
    </citation>
    <scope>NUCLEOTIDE SEQUENCE [LARGE SCALE GENOMIC DNA]</scope>
    <source>
        <strain evidence="4 5">NPDC006434</strain>
    </source>
</reference>
<feature type="region of interest" description="Disordered" evidence="1">
    <location>
        <begin position="29"/>
        <end position="88"/>
    </location>
</feature>
<sequence>MTSYCPHCGTPGPDDARYCMKCGRERIPVPSAPPAPDASAGPGAPPTPPTAPPTGPASAPPGTPPPPPGPAAGVPPVGPPPPPEFAPVPARPSPLGAFLGRAFRGDWAGSVLAALWPVLFLLGSAVALAIPDYGQDEEDIVGFGDRMGIALASLLQGVGGGFEVSETGGGYSGELRTIEAGFTLTLVPLTVTLLFVVALYLGVRQVRTRLATRAGYAGFAGPGVGWTVPGGVTPGAPGAPGVLGTPGTPGAPGAPGRSAGLEAAVRVTLLVTVAVLLLGLFAQPTVALAEVSTSPWLAALGALVLTAAVSGGVLHRDDLAAWLAVRPGPRSLFRATGTAVRAMAIVLALCSLVALITLASSDELRADWEDDVNPLLIALFILPNIAVTFLGISWGASVEGEAGRSRYGDDSSYGDDSYGNGSYGGDSGDYGFGGSSPYGGFERESFGLSDLGDAVNDWAVVGALALGAVCALVLGVLAARRSSGRGEQLLAAGVFFGLFLLLAGISGFAMEASGSATSDFGGGLSAAGQVDVGLNFAEAMLFGLVWIFAAAFLAPYLVQMAGARTGVIAPPFPAMPSGPAAYGTMQGMPPVQSRPTPQGQPTPYSQTTPQNQPPQSQPTSQSYSPPQSQPTPYSQPTPQGQPTPQDQSAPQGQSATHPSQRVEPYEVPMVEIGHQLPAGPVAKPRGRALMWILTIAAAFVVGGGVAVAVLFLQK</sequence>
<feature type="compositionally biased region" description="Pro residues" evidence="1">
    <location>
        <begin position="43"/>
        <end position="70"/>
    </location>
</feature>
<feature type="transmembrane region" description="Helical" evidence="2">
    <location>
        <begin position="458"/>
        <end position="477"/>
    </location>
</feature>
<protein>
    <submittedName>
        <fullName evidence="4">Zinc-ribbon domain-containing protein</fullName>
    </submittedName>
</protein>
<evidence type="ECO:0000313" key="5">
    <source>
        <dbReference type="Proteomes" id="UP001550210"/>
    </source>
</evidence>
<feature type="transmembrane region" description="Helical" evidence="2">
    <location>
        <begin position="263"/>
        <end position="282"/>
    </location>
</feature>
<feature type="compositionally biased region" description="Pro residues" evidence="1">
    <location>
        <begin position="76"/>
        <end position="88"/>
    </location>
</feature>
<accession>A0ABV2UX89</accession>
<name>A0ABV2UX89_9ACTN</name>
<comment type="caution">
    <text evidence="4">The sequence shown here is derived from an EMBL/GenBank/DDBJ whole genome shotgun (WGS) entry which is preliminary data.</text>
</comment>
<keyword evidence="5" id="KW-1185">Reference proteome</keyword>
<proteinExistence type="predicted"/>
<feature type="domain" description="Zinc-ribbon" evidence="3">
    <location>
        <begin position="4"/>
        <end position="24"/>
    </location>
</feature>
<keyword evidence="2" id="KW-0472">Membrane</keyword>
<feature type="transmembrane region" description="Helical" evidence="2">
    <location>
        <begin position="294"/>
        <end position="314"/>
    </location>
</feature>